<dbReference type="GO" id="GO:0008422">
    <property type="term" value="F:beta-glucosidase activity"/>
    <property type="evidence" value="ECO:0007669"/>
    <property type="project" value="TreeGrafter"/>
</dbReference>
<evidence type="ECO:0000259" key="3">
    <source>
        <dbReference type="Pfam" id="PF01915"/>
    </source>
</evidence>
<evidence type="ECO:0000313" key="4">
    <source>
        <dbReference type="EMBL" id="CAA2949594.1"/>
    </source>
</evidence>
<evidence type="ECO:0000313" key="5">
    <source>
        <dbReference type="Proteomes" id="UP000594638"/>
    </source>
</evidence>
<dbReference type="SUPFAM" id="SSF51445">
    <property type="entry name" value="(Trans)glycosidases"/>
    <property type="match status" value="1"/>
</dbReference>
<sequence length="221" mass="24035">MSTDKTMICTYKDPNCSIEVRVKDLLSRMTLREKIGQMTQIELSVATPSAVKDLCIGTTVLEAIKEVIGHKTEVIYEQNPSPNTIAGQDYCFAIVVVGEGPYVETGGDSSELTIHFNGAELIGAVAEEVPTLVILISGRPLALEQRHFDNIDALVAAWLPGSEGGGIADVIFGDHEFQGQLPVTWFKSVDQLPLHSEDDSYDPLFPVGFGLTSKNKIVQSR</sequence>
<dbReference type="PANTHER" id="PTHR30620:SF121">
    <property type="entry name" value="BETA-GLUCOSIDASE BOGH3B-LIKE"/>
    <property type="match status" value="1"/>
</dbReference>
<keyword evidence="5" id="KW-1185">Reference proteome</keyword>
<dbReference type="Gene3D" id="3.40.50.1700">
    <property type="entry name" value="Glycoside hydrolase family 3 C-terminal domain"/>
    <property type="match status" value="1"/>
</dbReference>
<dbReference type="Pfam" id="PF01915">
    <property type="entry name" value="Glyco_hydro_3_C"/>
    <property type="match status" value="1"/>
</dbReference>
<dbReference type="OrthoDB" id="416222at2759"/>
<keyword evidence="1" id="KW-0378">Hydrolase</keyword>
<dbReference type="InterPro" id="IPR051915">
    <property type="entry name" value="Cellulose_Degrad_GH3"/>
</dbReference>
<dbReference type="InterPro" id="IPR017853">
    <property type="entry name" value="GH"/>
</dbReference>
<dbReference type="Proteomes" id="UP000594638">
    <property type="component" value="Unassembled WGS sequence"/>
</dbReference>
<evidence type="ECO:0000256" key="1">
    <source>
        <dbReference type="ARBA" id="ARBA00022801"/>
    </source>
</evidence>
<gene>
    <name evidence="4" type="ORF">OLEA9_A038921</name>
</gene>
<proteinExistence type="predicted"/>
<dbReference type="PANTHER" id="PTHR30620">
    <property type="entry name" value="PERIPLASMIC BETA-GLUCOSIDASE-RELATED"/>
    <property type="match status" value="1"/>
</dbReference>
<dbReference type="InterPro" id="IPR002772">
    <property type="entry name" value="Glyco_hydro_3_C"/>
</dbReference>
<organism evidence="4 5">
    <name type="scientific">Olea europaea subsp. europaea</name>
    <dbReference type="NCBI Taxonomy" id="158383"/>
    <lineage>
        <taxon>Eukaryota</taxon>
        <taxon>Viridiplantae</taxon>
        <taxon>Streptophyta</taxon>
        <taxon>Embryophyta</taxon>
        <taxon>Tracheophyta</taxon>
        <taxon>Spermatophyta</taxon>
        <taxon>Magnoliopsida</taxon>
        <taxon>eudicotyledons</taxon>
        <taxon>Gunneridae</taxon>
        <taxon>Pentapetalae</taxon>
        <taxon>asterids</taxon>
        <taxon>lamiids</taxon>
        <taxon>Lamiales</taxon>
        <taxon>Oleaceae</taxon>
        <taxon>Oleeae</taxon>
        <taxon>Olea</taxon>
    </lineage>
</organism>
<protein>
    <submittedName>
        <fullName evidence="4">Beta-glucosidase 3B-like</fullName>
    </submittedName>
</protein>
<reference evidence="4 5" key="1">
    <citation type="submission" date="2019-12" db="EMBL/GenBank/DDBJ databases">
        <authorList>
            <person name="Alioto T."/>
            <person name="Alioto T."/>
            <person name="Gomez Garrido J."/>
        </authorList>
    </citation>
    <scope>NUCLEOTIDE SEQUENCE [LARGE SCALE GENOMIC DNA]</scope>
</reference>
<name>A0A8S0PHX8_OLEEU</name>
<keyword evidence="2" id="KW-0326">Glycosidase</keyword>
<dbReference type="SUPFAM" id="SSF52279">
    <property type="entry name" value="Beta-D-glucan exohydrolase, C-terminal domain"/>
    <property type="match status" value="1"/>
</dbReference>
<dbReference type="GO" id="GO:0009251">
    <property type="term" value="P:glucan catabolic process"/>
    <property type="evidence" value="ECO:0007669"/>
    <property type="project" value="TreeGrafter"/>
</dbReference>
<dbReference type="InterPro" id="IPR036881">
    <property type="entry name" value="Glyco_hydro_3_C_sf"/>
</dbReference>
<comment type="caution">
    <text evidence="4">The sequence shown here is derived from an EMBL/GenBank/DDBJ whole genome shotgun (WGS) entry which is preliminary data.</text>
</comment>
<feature type="domain" description="Glycoside hydrolase family 3 C-terminal" evidence="3">
    <location>
        <begin position="58"/>
        <end position="212"/>
    </location>
</feature>
<dbReference type="EMBL" id="CACTIH010000073">
    <property type="protein sequence ID" value="CAA2949594.1"/>
    <property type="molecule type" value="Genomic_DNA"/>
</dbReference>
<evidence type="ECO:0000256" key="2">
    <source>
        <dbReference type="ARBA" id="ARBA00023295"/>
    </source>
</evidence>
<accession>A0A8S0PHX8</accession>
<dbReference type="AlphaFoldDB" id="A0A8S0PHX8"/>
<dbReference type="Gramene" id="OE9A038921T1">
    <property type="protein sequence ID" value="OE9A038921C1"/>
    <property type="gene ID" value="OE9A038921"/>
</dbReference>